<evidence type="ECO:0000256" key="6">
    <source>
        <dbReference type="ARBA" id="ARBA00008696"/>
    </source>
</evidence>
<dbReference type="Gene3D" id="3.90.650.10">
    <property type="entry name" value="PurM-like C-terminal domain"/>
    <property type="match status" value="1"/>
</dbReference>
<dbReference type="SUPFAM" id="SSF51246">
    <property type="entry name" value="Rudiment single hybrid motif"/>
    <property type="match status" value="1"/>
</dbReference>
<comment type="catalytic activity">
    <reaction evidence="16">
        <text>N(1)-(5-phospho-beta-D-ribosyl)glycinamide + (6R)-10-formyltetrahydrofolate = N(2)-formyl-N(1)-(5-phospho-beta-D-ribosyl)glycinamide + (6S)-5,6,7,8-tetrahydrofolate + H(+)</text>
        <dbReference type="Rhea" id="RHEA:15053"/>
        <dbReference type="ChEBI" id="CHEBI:15378"/>
        <dbReference type="ChEBI" id="CHEBI:57453"/>
        <dbReference type="ChEBI" id="CHEBI:143788"/>
        <dbReference type="ChEBI" id="CHEBI:147286"/>
        <dbReference type="ChEBI" id="CHEBI:195366"/>
        <dbReference type="EC" id="2.1.2.2"/>
    </reaction>
</comment>
<comment type="similarity">
    <text evidence="5 16">In the C-terminal section; belongs to the GART family.</text>
</comment>
<keyword evidence="11 16" id="KW-0658">Purine biosynthesis</keyword>
<feature type="domain" description="ATP-grasp" evidence="17">
    <location>
        <begin position="111"/>
        <end position="318"/>
    </location>
</feature>
<dbReference type="PROSITE" id="PS00184">
    <property type="entry name" value="GARS"/>
    <property type="match status" value="1"/>
</dbReference>
<dbReference type="InterPro" id="IPR013815">
    <property type="entry name" value="ATP_grasp_subdomain_1"/>
</dbReference>
<dbReference type="UniPathway" id="UPA00074">
    <property type="reaction ID" value="UER00125"/>
</dbReference>
<dbReference type="Pfam" id="PF02769">
    <property type="entry name" value="AIRS_C"/>
    <property type="match status" value="1"/>
</dbReference>
<dbReference type="EC" id="2.1.2.2" evidence="16"/>
<comment type="catalytic activity">
    <reaction evidence="16">
        <text>2-formamido-N(1)-(5-O-phospho-beta-D-ribosyl)acetamidine + ATP = 5-amino-1-(5-phospho-beta-D-ribosyl)imidazole + ADP + phosphate + H(+)</text>
        <dbReference type="Rhea" id="RHEA:23032"/>
        <dbReference type="ChEBI" id="CHEBI:15378"/>
        <dbReference type="ChEBI" id="CHEBI:30616"/>
        <dbReference type="ChEBI" id="CHEBI:43474"/>
        <dbReference type="ChEBI" id="CHEBI:137981"/>
        <dbReference type="ChEBI" id="CHEBI:147287"/>
        <dbReference type="ChEBI" id="CHEBI:456216"/>
        <dbReference type="EC" id="6.3.3.1"/>
    </reaction>
</comment>
<dbReference type="Pfam" id="PF02843">
    <property type="entry name" value="GARS_C"/>
    <property type="match status" value="1"/>
</dbReference>
<evidence type="ECO:0000256" key="7">
    <source>
        <dbReference type="ARBA" id="ARBA00022598"/>
    </source>
</evidence>
<keyword evidence="9 16" id="KW-0479">Metal-binding</keyword>
<dbReference type="PROSITE" id="PS00373">
    <property type="entry name" value="GART"/>
    <property type="match status" value="1"/>
</dbReference>
<dbReference type="Gene3D" id="3.90.600.10">
    <property type="entry name" value="Phosphoribosylglycinamide synthetase, C-terminal domain"/>
    <property type="match status" value="1"/>
</dbReference>
<comment type="pathway">
    <text evidence="2 16">Purine metabolism; IMP biosynthesis via de novo pathway; N(2)-formyl-N(1)-(5-phospho-D-ribosyl)glycinamide from N(1)-(5-phospho-D-ribosyl)glycinamide (10-formyl THF route): step 1/1.</text>
</comment>
<dbReference type="CDD" id="cd08645">
    <property type="entry name" value="FMT_core_GART"/>
    <property type="match status" value="1"/>
</dbReference>
<dbReference type="Gene3D" id="3.30.470.20">
    <property type="entry name" value="ATP-grasp fold, B domain"/>
    <property type="match status" value="1"/>
</dbReference>
<evidence type="ECO:0000256" key="5">
    <source>
        <dbReference type="ARBA" id="ARBA00008630"/>
    </source>
</evidence>
<dbReference type="InterPro" id="IPR020561">
    <property type="entry name" value="PRibGlycinamid_synth_ATP-grasp"/>
</dbReference>
<dbReference type="InterPro" id="IPR016185">
    <property type="entry name" value="PreATP-grasp_dom_sf"/>
</dbReference>
<dbReference type="SUPFAM" id="SSF55326">
    <property type="entry name" value="PurM N-terminal domain-like"/>
    <property type="match status" value="1"/>
</dbReference>
<dbReference type="InterPro" id="IPR020562">
    <property type="entry name" value="PRibGlycinamide_synth_N"/>
</dbReference>
<evidence type="ECO:0000256" key="12">
    <source>
        <dbReference type="ARBA" id="ARBA00022840"/>
    </source>
</evidence>
<dbReference type="InterPro" id="IPR001555">
    <property type="entry name" value="GART_AS"/>
</dbReference>
<evidence type="ECO:0000256" key="1">
    <source>
        <dbReference type="ARBA" id="ARBA00004686"/>
    </source>
</evidence>
<keyword evidence="7 16" id="KW-0436">Ligase</keyword>
<evidence type="ECO:0000256" key="11">
    <source>
        <dbReference type="ARBA" id="ARBA00022755"/>
    </source>
</evidence>
<dbReference type="InterPro" id="IPR004607">
    <property type="entry name" value="GART"/>
</dbReference>
<dbReference type="GO" id="GO:0004641">
    <property type="term" value="F:phosphoribosylformylglycinamidine cyclo-ligase activity"/>
    <property type="evidence" value="ECO:0007669"/>
    <property type="project" value="UniProtKB-EC"/>
</dbReference>
<dbReference type="Pfam" id="PF02844">
    <property type="entry name" value="GARS_N"/>
    <property type="match status" value="1"/>
</dbReference>
<dbReference type="GO" id="GO:0046872">
    <property type="term" value="F:metal ion binding"/>
    <property type="evidence" value="ECO:0007669"/>
    <property type="project" value="UniProtKB-KW"/>
</dbReference>
<dbReference type="Gene3D" id="3.30.1490.20">
    <property type="entry name" value="ATP-grasp fold, A domain"/>
    <property type="match status" value="1"/>
</dbReference>
<dbReference type="FunFam" id="3.90.650.10:FF:000019">
    <property type="entry name" value="Trifunctional purine biosynthetic protein adenosine-3"/>
    <property type="match status" value="1"/>
</dbReference>
<dbReference type="EMBL" id="GEDC01003157">
    <property type="protein sequence ID" value="JAS34141.1"/>
    <property type="molecule type" value="Transcribed_RNA"/>
</dbReference>
<evidence type="ECO:0000256" key="2">
    <source>
        <dbReference type="ARBA" id="ARBA00005054"/>
    </source>
</evidence>
<dbReference type="InterPro" id="IPR036676">
    <property type="entry name" value="PurM-like_C_sf"/>
</dbReference>
<dbReference type="PROSITE" id="PS50975">
    <property type="entry name" value="ATP_GRASP"/>
    <property type="match status" value="1"/>
</dbReference>
<dbReference type="FunFam" id="3.30.1490.20:FF:000006">
    <property type="entry name" value="phosphoribosylamine--glycine ligase, chloroplastic-like"/>
    <property type="match status" value="1"/>
</dbReference>
<evidence type="ECO:0000256" key="10">
    <source>
        <dbReference type="ARBA" id="ARBA00022741"/>
    </source>
</evidence>
<dbReference type="NCBIfam" id="TIGR00639">
    <property type="entry name" value="PurN"/>
    <property type="match status" value="1"/>
</dbReference>
<dbReference type="InterPro" id="IPR011761">
    <property type="entry name" value="ATP-grasp"/>
</dbReference>
<dbReference type="InterPro" id="IPR000115">
    <property type="entry name" value="PRibGlycinamide_synth"/>
</dbReference>
<dbReference type="HAMAP" id="MF_01930">
    <property type="entry name" value="PurN"/>
    <property type="match status" value="1"/>
</dbReference>
<keyword evidence="8" id="KW-0808">Transferase</keyword>
<dbReference type="FunFam" id="3.40.50.170:FF:000006">
    <property type="entry name" value="Trifunctional purine biosynthetic protein adenosine-3"/>
    <property type="match status" value="1"/>
</dbReference>
<dbReference type="PANTHER" id="PTHR10520:SF12">
    <property type="entry name" value="TRIFUNCTIONAL PURINE BIOSYNTHETIC PROTEIN ADENOSINE-3"/>
    <property type="match status" value="1"/>
</dbReference>
<dbReference type="GO" id="GO:0005829">
    <property type="term" value="C:cytosol"/>
    <property type="evidence" value="ECO:0007669"/>
    <property type="project" value="TreeGrafter"/>
</dbReference>
<dbReference type="InterPro" id="IPR020560">
    <property type="entry name" value="PRibGlycinamide_synth_C-dom"/>
</dbReference>
<dbReference type="AlphaFoldDB" id="A0A1B6E880"/>
<comment type="pathway">
    <text evidence="3 16">Purine metabolism; IMP biosynthesis via de novo pathway; N(1)-(5-phospho-D-ribosyl)glycinamide from 5-phospho-alpha-D-ribose 1-diphosphate: step 2/2.</text>
</comment>
<protein>
    <recommendedName>
        <fullName evidence="16">Trifunctional purine biosynthetic protein adenosine-3</fullName>
    </recommendedName>
    <domain>
        <recommendedName>
            <fullName evidence="16">Phosphoribosylamine--glycine ligase</fullName>
            <ecNumber evidence="16">6.3.4.13</ecNumber>
        </recommendedName>
        <alternativeName>
            <fullName evidence="16">Glycinamide ribonucleotide synthetase</fullName>
            <shortName evidence="16">GARS</shortName>
        </alternativeName>
        <alternativeName>
            <fullName evidence="16">Phosphoribosylglycinamide synthetase</fullName>
        </alternativeName>
    </domain>
    <domain>
        <recommendedName>
            <fullName evidence="16">Phosphoribosylformylglycinamidine cyclo-ligase</fullName>
            <ecNumber evidence="16">6.3.3.1</ecNumber>
        </recommendedName>
        <alternativeName>
            <fullName evidence="16">AIR synthase</fullName>
            <shortName evidence="16">AIRS</shortName>
        </alternativeName>
        <alternativeName>
            <fullName evidence="16">Phosphoribosyl-aminoimidazole synthetase</fullName>
        </alternativeName>
    </domain>
    <domain>
        <recommendedName>
            <fullName evidence="16">Phosphoribosylglycinamide formyltransferase</fullName>
            <ecNumber evidence="16">2.1.2.2</ecNumber>
        </recommendedName>
        <alternativeName>
            <fullName evidence="16">5'-phosphoribosylglycinamide transformylase</fullName>
        </alternativeName>
        <alternativeName>
            <fullName evidence="16">GAR transformylase</fullName>
            <shortName evidence="16">GART</shortName>
        </alternativeName>
    </domain>
</protein>
<dbReference type="HAMAP" id="MF_00741">
    <property type="entry name" value="AIRS"/>
    <property type="match status" value="1"/>
</dbReference>
<dbReference type="InterPro" id="IPR010918">
    <property type="entry name" value="PurM-like_C_dom"/>
</dbReference>
<accession>A0A1B6E880</accession>
<evidence type="ECO:0000256" key="14">
    <source>
        <dbReference type="ARBA" id="ARBA00023268"/>
    </source>
</evidence>
<dbReference type="GO" id="GO:0046084">
    <property type="term" value="P:adenine biosynthetic process"/>
    <property type="evidence" value="ECO:0007669"/>
    <property type="project" value="TreeGrafter"/>
</dbReference>
<name>A0A1B6E880_9HEMI</name>
<comment type="catalytic activity">
    <reaction evidence="16">
        <text>5-phospho-beta-D-ribosylamine + glycine + ATP = N(1)-(5-phospho-beta-D-ribosyl)glycinamide + ADP + phosphate + H(+)</text>
        <dbReference type="Rhea" id="RHEA:17453"/>
        <dbReference type="ChEBI" id="CHEBI:15378"/>
        <dbReference type="ChEBI" id="CHEBI:30616"/>
        <dbReference type="ChEBI" id="CHEBI:43474"/>
        <dbReference type="ChEBI" id="CHEBI:57305"/>
        <dbReference type="ChEBI" id="CHEBI:58681"/>
        <dbReference type="ChEBI" id="CHEBI:143788"/>
        <dbReference type="ChEBI" id="CHEBI:456216"/>
        <dbReference type="EC" id="6.3.4.13"/>
    </reaction>
</comment>
<dbReference type="InterPro" id="IPR036477">
    <property type="entry name" value="Formyl_transf_N_sf"/>
</dbReference>
<dbReference type="SMART" id="SM01209">
    <property type="entry name" value="GARS_A"/>
    <property type="match status" value="1"/>
</dbReference>
<evidence type="ECO:0000313" key="18">
    <source>
        <dbReference type="EMBL" id="JAS28015.1"/>
    </source>
</evidence>
<evidence type="ECO:0000256" key="8">
    <source>
        <dbReference type="ARBA" id="ARBA00022679"/>
    </source>
</evidence>
<comment type="similarity">
    <text evidence="4 16">In the N-terminal section; belongs to the GARS family.</text>
</comment>
<dbReference type="EC" id="6.3.4.13" evidence="16"/>
<keyword evidence="13 16" id="KW-0464">Manganese</keyword>
<dbReference type="GO" id="GO:0004637">
    <property type="term" value="F:phosphoribosylamine-glycine ligase activity"/>
    <property type="evidence" value="ECO:0007669"/>
    <property type="project" value="UniProtKB-UniRule"/>
</dbReference>
<sequence length="1006" mass="106555">MTKNILVIGGGGREHAICWKLSQSSEVKKIFVTPGNCGIATLNKVEIVSLDIKNFKSLSEWSITQSVSLVVVGPEDPLANGVADALVNAGIKCFGPGKIAAQIESNKDWSKQFMDRYDIPTARWKGFTTAADAKHFIKNADYPALVVKASGLAAGKGVIVASNKEEACAAVDEILTSGKFGNAGEVIVVEELLEGEEVSVLGFCDGKTVKAMLPAQDHKRALEGDKGLNTGGMGAYCPCPLITDKELKWVEENVLAKAVKGLASEKSPFVGVLFAGLMMTKDGPKVLEYNCRFGDPETEVVLPLLKSDLYTVMTACCEGRLAETKLEWASEISAVCVVMASRGYPESSSKGDLIKGLDLVANQSELLIFHSGTASTNEGIVTNGGRVLVTVALANQLAVAAAKATAACSKITYPGVQFRRDIAHKGIPRAILRSGWLTYKDSGVDIIAGDALVDDIKPAVAQTARSGVMGGLGGFGALFDIKAAGFKDPVLVSGTDGVGTKLKIAHECGIHSKLGIDLVAMCVNDILAQGAEPLFFLDYFASGHLEVGVAGQVVRGIAEGCKLSGCSLVGGETAEMPGLYAKGDYDLAGFAVGAVERNQLLPRTDLIKAGDVIIGLPSSGVHSNGYSLVRRVMDIQAFSYKDKAPFSSQGKSFGEELLTPTAIYVKDVLPLFKTNSVKALAHITGGGLVENIPRVLSSSIKVQLDAKLWKIPPVFAWLSSSGVVSEKEMLRTFNCGVGMVLVVSAEKKASVLASIPGSSYIGQVQLRQGDEPQVEVLNFGAAIEPVMKPFIAPLTTRLAARKRVGVLISGSGTNLQSLINATAGSNTITMGSEIVLVVSNKPDVEGLKRAERAGIPTKVIKHVDYGTREDFDCALHTALVNAGVDIICLAGFMRLLTPDFVKKWRGRLINIHPALLPLFKGVNAQKQALEANVCVSGCTVHFVEAEMDAGAIIAQKAVPIQPDDTEDTLVERIKLAEHETYPQALKLLATGKVALDLKTGKIIRNL</sequence>
<dbReference type="EC" id="6.3.3.1" evidence="16"/>
<dbReference type="InterPro" id="IPR020559">
    <property type="entry name" value="PRibGlycinamide_synth_CS"/>
</dbReference>
<evidence type="ECO:0000256" key="15">
    <source>
        <dbReference type="PROSITE-ProRule" id="PRU00409"/>
    </source>
</evidence>
<keyword evidence="12 15" id="KW-0067">ATP-binding</keyword>
<dbReference type="Pfam" id="PF00586">
    <property type="entry name" value="AIRS"/>
    <property type="match status" value="1"/>
</dbReference>
<dbReference type="InterPro" id="IPR004733">
    <property type="entry name" value="PurM_cligase"/>
</dbReference>
<dbReference type="GO" id="GO:0005524">
    <property type="term" value="F:ATP binding"/>
    <property type="evidence" value="ECO:0007669"/>
    <property type="project" value="UniProtKB-UniRule"/>
</dbReference>
<dbReference type="Gene3D" id="3.40.50.20">
    <property type="match status" value="1"/>
</dbReference>
<dbReference type="EMBL" id="GEDC01009283">
    <property type="protein sequence ID" value="JAS28015.1"/>
    <property type="molecule type" value="Transcribed_RNA"/>
</dbReference>
<dbReference type="Pfam" id="PF00551">
    <property type="entry name" value="Formyl_trans_N"/>
    <property type="match status" value="1"/>
</dbReference>
<dbReference type="HAMAP" id="MF_00138">
    <property type="entry name" value="GARS"/>
    <property type="match status" value="1"/>
</dbReference>
<evidence type="ECO:0000256" key="16">
    <source>
        <dbReference type="RuleBase" id="RU363089"/>
    </source>
</evidence>
<dbReference type="SUPFAM" id="SSF52440">
    <property type="entry name" value="PreATP-grasp domain"/>
    <property type="match status" value="1"/>
</dbReference>
<evidence type="ECO:0000256" key="13">
    <source>
        <dbReference type="ARBA" id="ARBA00023211"/>
    </source>
</evidence>
<dbReference type="Gene3D" id="3.40.50.170">
    <property type="entry name" value="Formyl transferase, N-terminal domain"/>
    <property type="match status" value="1"/>
</dbReference>
<reference evidence="19" key="1">
    <citation type="submission" date="2015-12" db="EMBL/GenBank/DDBJ databases">
        <title>De novo transcriptome assembly of four potential Pierce s Disease insect vectors from Arizona vineyards.</title>
        <authorList>
            <person name="Tassone E.E."/>
        </authorList>
    </citation>
    <scope>NUCLEOTIDE SEQUENCE</scope>
</reference>
<dbReference type="InterPro" id="IPR036921">
    <property type="entry name" value="PurM-like_N_sf"/>
</dbReference>
<dbReference type="GO" id="GO:0006189">
    <property type="term" value="P:'de novo' IMP biosynthetic process"/>
    <property type="evidence" value="ECO:0007669"/>
    <property type="project" value="UniProtKB-UniRule"/>
</dbReference>
<comment type="pathway">
    <text evidence="1 16">Purine metabolism; IMP biosynthesis via de novo pathway; 5-amino-1-(5-phospho-D-ribosyl)imidazole from N(2)-formyl-N(1)-(5-phospho-D-ribosyl)glycinamide: step 2/2.</text>
</comment>
<proteinExistence type="inferred from homology"/>
<evidence type="ECO:0000256" key="4">
    <source>
        <dbReference type="ARBA" id="ARBA00007423"/>
    </source>
</evidence>
<dbReference type="Gene3D" id="3.30.1330.10">
    <property type="entry name" value="PurM-like, N-terminal domain"/>
    <property type="match status" value="1"/>
</dbReference>
<evidence type="ECO:0000256" key="3">
    <source>
        <dbReference type="ARBA" id="ARBA00005174"/>
    </source>
</evidence>
<evidence type="ECO:0000259" key="17">
    <source>
        <dbReference type="PROSITE" id="PS50975"/>
    </source>
</evidence>
<dbReference type="InterPro" id="IPR016188">
    <property type="entry name" value="PurM-like_N"/>
</dbReference>
<dbReference type="GO" id="GO:0004644">
    <property type="term" value="F:phosphoribosylglycinamide formyltransferase activity"/>
    <property type="evidence" value="ECO:0007669"/>
    <property type="project" value="UniProtKB-EC"/>
</dbReference>
<dbReference type="SUPFAM" id="SSF53328">
    <property type="entry name" value="Formyltransferase"/>
    <property type="match status" value="1"/>
</dbReference>
<dbReference type="Pfam" id="PF01071">
    <property type="entry name" value="GARS_A"/>
    <property type="match status" value="1"/>
</dbReference>
<dbReference type="FunFam" id="3.30.1330.10:FF:000001">
    <property type="entry name" value="Phosphoribosylformylglycinamidine cyclo-ligase"/>
    <property type="match status" value="1"/>
</dbReference>
<dbReference type="SMART" id="SM01210">
    <property type="entry name" value="GARS_C"/>
    <property type="match status" value="1"/>
</dbReference>
<dbReference type="NCBIfam" id="TIGR00877">
    <property type="entry name" value="purD"/>
    <property type="match status" value="1"/>
</dbReference>
<dbReference type="CDD" id="cd02196">
    <property type="entry name" value="PurM"/>
    <property type="match status" value="1"/>
</dbReference>
<dbReference type="FunFam" id="3.90.600.10:FF:000001">
    <property type="entry name" value="Trifunctional purine biosynthetic protein adenosine-3"/>
    <property type="match status" value="1"/>
</dbReference>
<keyword evidence="10 15" id="KW-0547">Nucleotide-binding</keyword>
<dbReference type="SUPFAM" id="SSF56059">
    <property type="entry name" value="Glutathione synthetase ATP-binding domain-like"/>
    <property type="match status" value="1"/>
</dbReference>
<evidence type="ECO:0000256" key="9">
    <source>
        <dbReference type="ARBA" id="ARBA00022723"/>
    </source>
</evidence>
<dbReference type="PANTHER" id="PTHR10520">
    <property type="entry name" value="TRIFUNCTIONAL PURINE BIOSYNTHETIC PROTEIN ADENOSINE-3-RELATED"/>
    <property type="match status" value="1"/>
</dbReference>
<gene>
    <name evidence="18" type="ORF">g.21744</name>
    <name evidence="19" type="ORF">g.21745</name>
</gene>
<keyword evidence="14 16" id="KW-0511">Multifunctional enzyme</keyword>
<organism evidence="19">
    <name type="scientific">Clastoptera arizonana</name>
    <name type="common">Arizona spittle bug</name>
    <dbReference type="NCBI Taxonomy" id="38151"/>
    <lineage>
        <taxon>Eukaryota</taxon>
        <taxon>Metazoa</taxon>
        <taxon>Ecdysozoa</taxon>
        <taxon>Arthropoda</taxon>
        <taxon>Hexapoda</taxon>
        <taxon>Insecta</taxon>
        <taxon>Pterygota</taxon>
        <taxon>Neoptera</taxon>
        <taxon>Paraneoptera</taxon>
        <taxon>Hemiptera</taxon>
        <taxon>Auchenorrhyncha</taxon>
        <taxon>Cercopoidea</taxon>
        <taxon>Clastopteridae</taxon>
        <taxon>Clastoptera</taxon>
    </lineage>
</organism>
<dbReference type="InterPro" id="IPR002376">
    <property type="entry name" value="Formyl_transf_N"/>
</dbReference>
<comment type="similarity">
    <text evidence="6 16">In the central section; belongs to the AIR synthase family.</text>
</comment>
<dbReference type="InterPro" id="IPR011054">
    <property type="entry name" value="Rudment_hybrid_motif"/>
</dbReference>
<evidence type="ECO:0000313" key="19">
    <source>
        <dbReference type="EMBL" id="JAS34141.1"/>
    </source>
</evidence>
<dbReference type="SUPFAM" id="SSF56042">
    <property type="entry name" value="PurM C-terminal domain-like"/>
    <property type="match status" value="1"/>
</dbReference>
<dbReference type="InterPro" id="IPR037123">
    <property type="entry name" value="PRibGlycinamide_synth_C_sf"/>
</dbReference>
<dbReference type="NCBIfam" id="TIGR00878">
    <property type="entry name" value="purM"/>
    <property type="match status" value="1"/>
</dbReference>
<dbReference type="FunFam" id="3.40.50.20:FF:000006">
    <property type="entry name" value="Phosphoribosylamine--glycine ligase, chloroplastic"/>
    <property type="match status" value="1"/>
</dbReference>
<dbReference type="FunFam" id="3.30.470.20:FF:000018">
    <property type="entry name" value="Trifunctional purine biosynthetic protein adenosine-3"/>
    <property type="match status" value="1"/>
</dbReference>